<dbReference type="GO" id="GO:0003743">
    <property type="term" value="F:translation initiation factor activity"/>
    <property type="evidence" value="ECO:0007669"/>
    <property type="project" value="UniProtKB-KW"/>
</dbReference>
<feature type="compositionally biased region" description="Polar residues" evidence="8">
    <location>
        <begin position="764"/>
        <end position="785"/>
    </location>
</feature>
<feature type="compositionally biased region" description="Basic residues" evidence="8">
    <location>
        <begin position="368"/>
        <end position="383"/>
    </location>
</feature>
<evidence type="ECO:0000256" key="3">
    <source>
        <dbReference type="ARBA" id="ARBA00022490"/>
    </source>
</evidence>
<dbReference type="SUPFAM" id="SSF101489">
    <property type="entry name" value="Eukaryotic initiation factor 4f subunit eIF4g, eIF4e-binding domain"/>
    <property type="match status" value="1"/>
</dbReference>
<dbReference type="InterPro" id="IPR016024">
    <property type="entry name" value="ARM-type_fold"/>
</dbReference>
<dbReference type="GO" id="GO:0003729">
    <property type="term" value="F:mRNA binding"/>
    <property type="evidence" value="ECO:0007669"/>
    <property type="project" value="TreeGrafter"/>
</dbReference>
<dbReference type="PANTHER" id="PTHR23253">
    <property type="entry name" value="EUKARYOTIC TRANSLATION INITIATION FACTOR 4 GAMMA"/>
    <property type="match status" value="1"/>
</dbReference>
<dbReference type="FunFam" id="1.25.40.180:FF:000020">
    <property type="entry name" value="Eukaryotic translation initiation factor subunit"/>
    <property type="match status" value="1"/>
</dbReference>
<feature type="compositionally biased region" description="Pro residues" evidence="8">
    <location>
        <begin position="384"/>
        <end position="397"/>
    </location>
</feature>
<dbReference type="SMART" id="SM00543">
    <property type="entry name" value="MIF4G"/>
    <property type="match status" value="1"/>
</dbReference>
<feature type="compositionally biased region" description="Basic and acidic residues" evidence="8">
    <location>
        <begin position="1382"/>
        <end position="1392"/>
    </location>
</feature>
<dbReference type="EMBL" id="LN679109">
    <property type="protein sequence ID" value="CEL52547.1"/>
    <property type="molecule type" value="Genomic_DNA"/>
</dbReference>
<feature type="compositionally biased region" description="Polar residues" evidence="8">
    <location>
        <begin position="524"/>
        <end position="536"/>
    </location>
</feature>
<dbReference type="CDD" id="cd22249">
    <property type="entry name" value="UDM1_RNF168_RNF169-like"/>
    <property type="match status" value="1"/>
</dbReference>
<feature type="compositionally biased region" description="Low complexity" evidence="8">
    <location>
        <begin position="468"/>
        <end position="486"/>
    </location>
</feature>
<evidence type="ECO:0000256" key="7">
    <source>
        <dbReference type="ARBA" id="ARBA00022917"/>
    </source>
</evidence>
<evidence type="ECO:0000313" key="10">
    <source>
        <dbReference type="EMBL" id="CEL52547.1"/>
    </source>
</evidence>
<evidence type="ECO:0000256" key="2">
    <source>
        <dbReference type="ARBA" id="ARBA00005775"/>
    </source>
</evidence>
<feature type="compositionally biased region" description="Low complexity" evidence="8">
    <location>
        <begin position="185"/>
        <end position="201"/>
    </location>
</feature>
<keyword evidence="4 10" id="KW-0396">Initiation factor</keyword>
<dbReference type="Pfam" id="PF02847">
    <property type="entry name" value="MA3"/>
    <property type="match status" value="1"/>
</dbReference>
<sequence>MGGCGPVEICEGHVIEYSSPPVTDYGAPRVQCSLLVLCRSLLFRQSKACRSGVFYDLYFYSLFSDCVAPRRRRTYYSKNSTRAMSSSAVKNPPNKAPNPSVPLANSAWSKGPPQSSATSRAQSPANAPSTPTTQSRRQSTLGQGAPAAVKQTPRGVAAGTGHRQASSINFGSIEATQAPDKKVEAATPPATAPTPSTAPVAAPKPVPAPASTPTSAATQPATNGIKVVAPIPTQPVPASTAPATTAASTGASTAPATAATPPGTTPTPSKQKKLNVHALFQGGGVASVTTTPAAPSSTPTVNAPASQPPAATPSAPRGPASGFNDRNNPPPFSRSPQIGRPSLPGPNTSGGQRPPASPRMSNMPLQQHHQHPMAHPHQHHSPHPGHPMPQPPQWGPPGYYYPPPHDYNPYMYWGNHPQHQHQHPHIPPIHQPPMQPSPRTQPAQPRPPSTPPTQNNASPHPLPPITTSALHAPPSVPSPSLSVNAPTFVPGGLRRSTNPVRISTPDGGVLTFDSQIPPLPKATTPIQTKRQSTTVRMETEQQKNDRLAKEKEEKEKLAKEKEEKERKERERIKEEKRAKEEAERKEKEEAERKAKEEADRKAEEERKVKEEAERKAQEERKAKEDEERRLAEELRAKEEAERKAKEEEERKAREEEERKLREESERKAKEEEERKAKEEADRKAKEEEERKAKEEAETKAKEEKAKAEAEAKAKVDADAAAKEEAEAKEAAAEEARDTISSSPISSPKPPNGLLPSTIPDRPSPLSTSTTAPGRSSPLSITTSVNERPKRPVPGPLDLTSAQGNRSAAPPSALASARIIEDLNAVSYPETIKTPNPDLNIAATPGKFRYDRDFLLQFMNVCKEKPDSLPPLDAIGLEPGEQGAGYPAGARTGGRRVGSMGMGSAPALQRQGSVGLGLGPGLAKGGFAMGNFQSPSSSQARYDASNAGRSGMPFPSGAAGRLTPMSRSASQGGVGGGGPREAKRTRSQRGQHRGDNPRASGFQTPANQGTNFEPVVPLEQTENRWVAGSTSRTPQQIEDHQLVDRKVKALLNKLTMEKFDSISDQIIEWANKSEQEKDGSTLMQVIKLVFEKAKDEAAFSEMYARLCRKMMERVSPNVQDETIRNSEGQPITGGMLFRKYLLNRCQEDFERGWNAKEAALAAAALKAGEDKVAEAASTENGEVVFSDEYYAAAKAKRQGLGLVRFIGELFKLQMLTERIMHECIKKLLSNVVSPEEEEIESLCKLLTTVGQSLDNPKAKNHMDIYFERMQEMAKSSNINSRMQFMLQDVIELRSRHWQARSAVPRPAPTHQDSSRDDSGRHGVSRGGSRRGEHRGANATEPDGWNVAGGAGASRPPARAGDLSQFGKISKPTGIQFGPSSVFSKKDANKRDSSIGRASGANMFSALISGTADGPPPPTERTTSSRKPSIDLGPGGSPAAAGAGERKKLNLLPRSRPTESETDKGDDKEEKEEAGPADLTEEEAQNKVKEDVKEYLGVENIDEAIMALEALPSEHRHLFVDRLVNASMDGGNKVVVLAEKLFSAAQSRSVISPGGFERGLLPTIEMADDLSIDVPKTYEWLARMIHAAGLDKAKAEEMAGKISVYGEPRVPPRELLLKEFEKVSSA</sequence>
<dbReference type="GO" id="GO:0016281">
    <property type="term" value="C:eukaryotic translation initiation factor 4F complex"/>
    <property type="evidence" value="ECO:0007669"/>
    <property type="project" value="TreeGrafter"/>
</dbReference>
<evidence type="ECO:0000256" key="5">
    <source>
        <dbReference type="ARBA" id="ARBA00022553"/>
    </source>
</evidence>
<feature type="compositionally biased region" description="Low complexity" evidence="8">
    <location>
        <begin position="237"/>
        <end position="269"/>
    </location>
</feature>
<dbReference type="Proteomes" id="UP000059188">
    <property type="component" value="Unassembled WGS sequence"/>
</dbReference>
<organism evidence="10 11">
    <name type="scientific">Thanatephorus cucumeris (strain AG1-IB / isolate 7/3/14)</name>
    <name type="common">Lettuce bottom rot fungus</name>
    <name type="synonym">Rhizoctonia solani</name>
    <dbReference type="NCBI Taxonomy" id="1108050"/>
    <lineage>
        <taxon>Eukaryota</taxon>
        <taxon>Fungi</taxon>
        <taxon>Dikarya</taxon>
        <taxon>Basidiomycota</taxon>
        <taxon>Agaricomycotina</taxon>
        <taxon>Agaricomycetes</taxon>
        <taxon>Cantharellales</taxon>
        <taxon>Ceratobasidiaceae</taxon>
        <taxon>Rhizoctonia</taxon>
        <taxon>Rhizoctonia solani AG-1</taxon>
    </lineage>
</organism>
<feature type="region of interest" description="Disordered" evidence="8">
    <location>
        <begin position="933"/>
        <end position="1011"/>
    </location>
</feature>
<dbReference type="InterPro" id="IPR036211">
    <property type="entry name" value="eIF4G_eIF4E-bd_sf"/>
</dbReference>
<feature type="compositionally biased region" description="Basic and acidic residues" evidence="8">
    <location>
        <begin position="1454"/>
        <end position="1472"/>
    </location>
</feature>
<name>A0A0B7F8J4_THACB</name>
<dbReference type="SMART" id="SM00544">
    <property type="entry name" value="MA3"/>
    <property type="match status" value="1"/>
</dbReference>
<feature type="compositionally biased region" description="Basic and acidic residues" evidence="8">
    <location>
        <begin position="537"/>
        <end position="737"/>
    </location>
</feature>
<feature type="compositionally biased region" description="Pro residues" evidence="8">
    <location>
        <begin position="425"/>
        <end position="436"/>
    </location>
</feature>
<evidence type="ECO:0000256" key="4">
    <source>
        <dbReference type="ARBA" id="ARBA00022540"/>
    </source>
</evidence>
<dbReference type="STRING" id="1108050.A0A0B7F8J4"/>
<evidence type="ECO:0000256" key="1">
    <source>
        <dbReference type="ARBA" id="ARBA00004496"/>
    </source>
</evidence>
<proteinExistence type="inferred from homology"/>
<keyword evidence="3" id="KW-0963">Cytoplasm</keyword>
<dbReference type="SUPFAM" id="SSF48371">
    <property type="entry name" value="ARM repeat"/>
    <property type="match status" value="2"/>
</dbReference>
<dbReference type="FunFam" id="1.20.970.30:FF:000001">
    <property type="entry name" value="Eukaryotic translation initiation factor subunit eIF-4F, putative"/>
    <property type="match status" value="1"/>
</dbReference>
<evidence type="ECO:0000256" key="8">
    <source>
        <dbReference type="SAM" id="MobiDB-lite"/>
    </source>
</evidence>
<feature type="region of interest" description="Disordered" evidence="8">
    <location>
        <begin position="412"/>
        <end position="809"/>
    </location>
</feature>
<feature type="region of interest" description="Disordered" evidence="8">
    <location>
        <begin position="1296"/>
        <end position="1486"/>
    </location>
</feature>
<dbReference type="GO" id="GO:0010494">
    <property type="term" value="C:cytoplasmic stress granule"/>
    <property type="evidence" value="ECO:0007669"/>
    <property type="project" value="UniProtKB-ARBA"/>
</dbReference>
<dbReference type="InterPro" id="IPR003890">
    <property type="entry name" value="MIF4G-like_typ-3"/>
</dbReference>
<evidence type="ECO:0000256" key="6">
    <source>
        <dbReference type="ARBA" id="ARBA00022884"/>
    </source>
</evidence>
<feature type="compositionally biased region" description="Polar residues" evidence="8">
    <location>
        <begin position="77"/>
        <end position="86"/>
    </location>
</feature>
<evidence type="ECO:0000313" key="11">
    <source>
        <dbReference type="Proteomes" id="UP000059188"/>
    </source>
</evidence>
<dbReference type="Pfam" id="PF12152">
    <property type="entry name" value="eIF_4G1"/>
    <property type="match status" value="1"/>
</dbReference>
<reference evidence="10 11" key="1">
    <citation type="submission" date="2014-11" db="EMBL/GenBank/DDBJ databases">
        <authorList>
            <person name="Wibberg Daniel"/>
        </authorList>
    </citation>
    <scope>NUCLEOTIDE SEQUENCE [LARGE SCALE GENOMIC DNA]</scope>
    <source>
        <strain evidence="10">Rhizoctonia solani AG1-IB 7/3/14</strain>
    </source>
</reference>
<protein>
    <submittedName>
        <fullName evidence="10">Eukaryotic translation initiation factor 4 gamma</fullName>
    </submittedName>
</protein>
<dbReference type="PROSITE" id="PS51366">
    <property type="entry name" value="MI"/>
    <property type="match status" value="1"/>
</dbReference>
<comment type="similarity">
    <text evidence="2">Belongs to the eukaryotic initiation factor 4G family.</text>
</comment>
<dbReference type="Gene3D" id="1.25.40.180">
    <property type="match status" value="2"/>
</dbReference>
<accession>A0A0B7F8J4</accession>
<feature type="compositionally biased region" description="Low complexity" evidence="8">
    <location>
        <begin position="128"/>
        <end position="140"/>
    </location>
</feature>
<dbReference type="PANTHER" id="PTHR23253:SF9">
    <property type="entry name" value="EUKARYOTIC TRANSLATION INITIATION FACTOR 4 GAMMA 2"/>
    <property type="match status" value="1"/>
</dbReference>
<dbReference type="Gene3D" id="1.20.970.30">
    <property type="entry name" value="eIF4G, eIF4E-binding domain"/>
    <property type="match status" value="1"/>
</dbReference>
<gene>
    <name evidence="10" type="ORF">RSOLAG1IB_05752</name>
</gene>
<feature type="compositionally biased region" description="Low complexity" evidence="8">
    <location>
        <begin position="211"/>
        <end position="222"/>
    </location>
</feature>
<feature type="compositionally biased region" description="Polar residues" evidence="8">
    <location>
        <begin position="106"/>
        <end position="127"/>
    </location>
</feature>
<feature type="compositionally biased region" description="Polar residues" evidence="8">
    <location>
        <begin position="1000"/>
        <end position="1010"/>
    </location>
</feature>
<keyword evidence="11" id="KW-1185">Reference proteome</keyword>
<comment type="subcellular location">
    <subcellularLocation>
        <location evidence="1">Cytoplasm</location>
    </subcellularLocation>
</comment>
<feature type="domain" description="MI" evidence="9">
    <location>
        <begin position="1481"/>
        <end position="1602"/>
    </location>
</feature>
<feature type="compositionally biased region" description="Low complexity" evidence="8">
    <location>
        <begin position="286"/>
        <end position="305"/>
    </location>
</feature>
<evidence type="ECO:0000259" key="9">
    <source>
        <dbReference type="PROSITE" id="PS51366"/>
    </source>
</evidence>
<keyword evidence="7" id="KW-0648">Protein biosynthesis</keyword>
<dbReference type="InterPro" id="IPR003891">
    <property type="entry name" value="Initiation_fac_eIF4g_MI"/>
</dbReference>
<feature type="region of interest" description="Disordered" evidence="8">
    <location>
        <begin position="77"/>
        <end position="274"/>
    </location>
</feature>
<keyword evidence="6" id="KW-0694">RNA-binding</keyword>
<dbReference type="PRINTS" id="PR01217">
    <property type="entry name" value="PRICHEXTENSN"/>
</dbReference>
<keyword evidence="5" id="KW-0597">Phosphoprotein</keyword>
<dbReference type="OrthoDB" id="514777at2759"/>
<dbReference type="Pfam" id="PF02854">
    <property type="entry name" value="MIF4G"/>
    <property type="match status" value="1"/>
</dbReference>
<feature type="region of interest" description="Disordered" evidence="8">
    <location>
        <begin position="286"/>
        <end position="397"/>
    </location>
</feature>
<dbReference type="InterPro" id="IPR022745">
    <property type="entry name" value="eIF4G1_eIF4E-bd"/>
</dbReference>